<dbReference type="AlphaFoldDB" id="T0AWA5"/>
<dbReference type="Proteomes" id="UP000015455">
    <property type="component" value="Unassembled WGS sequence"/>
</dbReference>
<evidence type="ECO:0000313" key="2">
    <source>
        <dbReference type="Proteomes" id="UP000015455"/>
    </source>
</evidence>
<reference evidence="1 2" key="1">
    <citation type="submission" date="2013-06" db="EMBL/GenBank/DDBJ databases">
        <title>Draft genome sequence of Thauera terpenica.</title>
        <authorList>
            <person name="Liu B."/>
            <person name="Frostegard A.H."/>
            <person name="Shapleigh J.P."/>
        </authorList>
    </citation>
    <scope>NUCLEOTIDE SEQUENCE [LARGE SCALE GENOMIC DNA]</scope>
    <source>
        <strain evidence="1 2">58Eu</strain>
    </source>
</reference>
<dbReference type="EMBL" id="ATJV01000002">
    <property type="protein sequence ID" value="EPZ17169.1"/>
    <property type="molecule type" value="Genomic_DNA"/>
</dbReference>
<dbReference type="RefSeq" id="WP_021247877.1">
    <property type="nucleotide sequence ID" value="NZ_ATJV01000002.1"/>
</dbReference>
<protein>
    <submittedName>
        <fullName evidence="1">Uncharacterized protein</fullName>
    </submittedName>
</protein>
<comment type="caution">
    <text evidence="1">The sequence shown here is derived from an EMBL/GenBank/DDBJ whole genome shotgun (WGS) entry which is preliminary data.</text>
</comment>
<dbReference type="eggNOG" id="COG5314">
    <property type="taxonomic scope" value="Bacteria"/>
</dbReference>
<evidence type="ECO:0000313" key="1">
    <source>
        <dbReference type="EMBL" id="EPZ17169.1"/>
    </source>
</evidence>
<keyword evidence="2" id="KW-1185">Reference proteome</keyword>
<dbReference type="PATRIC" id="fig|1348657.5.peg.426"/>
<dbReference type="STRING" id="1348657.M622_09485"/>
<sequence>MQVCTAHGSVDAYLGMFQDVACYRDSPSFSAAGCSDTERAAMRRNRRLASASQKKAKDALFKGLEQLR</sequence>
<gene>
    <name evidence="1" type="ORF">M622_09485</name>
</gene>
<organism evidence="1 2">
    <name type="scientific">Thauera terpenica 58Eu</name>
    <dbReference type="NCBI Taxonomy" id="1348657"/>
    <lineage>
        <taxon>Bacteria</taxon>
        <taxon>Pseudomonadati</taxon>
        <taxon>Pseudomonadota</taxon>
        <taxon>Betaproteobacteria</taxon>
        <taxon>Rhodocyclales</taxon>
        <taxon>Zoogloeaceae</taxon>
        <taxon>Thauera</taxon>
    </lineage>
</organism>
<proteinExistence type="predicted"/>
<accession>T0AWA5</accession>
<name>T0AWA5_9RHOO</name>